<evidence type="ECO:0000256" key="3">
    <source>
        <dbReference type="ARBA" id="ARBA00022471"/>
    </source>
</evidence>
<dbReference type="AlphaFoldDB" id="A0AAE1YJK1"/>
<evidence type="ECO:0000313" key="9">
    <source>
        <dbReference type="Proteomes" id="UP001293254"/>
    </source>
</evidence>
<keyword evidence="3 6" id="KW-0713">Self-incompatibility</keyword>
<comment type="subcellular location">
    <subcellularLocation>
        <location evidence="1 6">Secreted</location>
    </subcellularLocation>
</comment>
<dbReference type="PANTHER" id="PTHR31232">
    <property type="match status" value="1"/>
</dbReference>
<feature type="region of interest" description="Disordered" evidence="7">
    <location>
        <begin position="127"/>
        <end position="146"/>
    </location>
</feature>
<name>A0AAE1YJK1_9LAMI</name>
<dbReference type="PANTHER" id="PTHR31232:SF155">
    <property type="entry name" value="PLANT SELF-INCOMPATIBILITY PROTEIN S1 FAMILY"/>
    <property type="match status" value="1"/>
</dbReference>
<evidence type="ECO:0000313" key="8">
    <source>
        <dbReference type="EMBL" id="KAK4430996.1"/>
    </source>
</evidence>
<reference evidence="8" key="1">
    <citation type="submission" date="2020-06" db="EMBL/GenBank/DDBJ databases">
        <authorList>
            <person name="Li T."/>
            <person name="Hu X."/>
            <person name="Zhang T."/>
            <person name="Song X."/>
            <person name="Zhang H."/>
            <person name="Dai N."/>
            <person name="Sheng W."/>
            <person name="Hou X."/>
            <person name="Wei L."/>
        </authorList>
    </citation>
    <scope>NUCLEOTIDE SEQUENCE</scope>
    <source>
        <strain evidence="8">3651</strain>
        <tissue evidence="8">Leaf</tissue>
    </source>
</reference>
<protein>
    <recommendedName>
        <fullName evidence="6">S-protein homolog</fullName>
    </recommendedName>
</protein>
<evidence type="ECO:0000256" key="1">
    <source>
        <dbReference type="ARBA" id="ARBA00004613"/>
    </source>
</evidence>
<accession>A0AAE1YJK1</accession>
<dbReference type="GO" id="GO:0060320">
    <property type="term" value="P:rejection of self pollen"/>
    <property type="evidence" value="ECO:0007669"/>
    <property type="project" value="UniProtKB-KW"/>
</dbReference>
<evidence type="ECO:0000256" key="4">
    <source>
        <dbReference type="ARBA" id="ARBA00022525"/>
    </source>
</evidence>
<keyword evidence="9" id="KW-1185">Reference proteome</keyword>
<gene>
    <name evidence="8" type="ORF">Salat_0861600</name>
</gene>
<feature type="chain" id="PRO_5041777114" description="S-protein homolog" evidence="6">
    <location>
        <begin position="18"/>
        <end position="176"/>
    </location>
</feature>
<proteinExistence type="inferred from homology"/>
<evidence type="ECO:0000256" key="6">
    <source>
        <dbReference type="RuleBase" id="RU367044"/>
    </source>
</evidence>
<dbReference type="GO" id="GO:0005576">
    <property type="term" value="C:extracellular region"/>
    <property type="evidence" value="ECO:0007669"/>
    <property type="project" value="UniProtKB-SubCell"/>
</dbReference>
<organism evidence="8 9">
    <name type="scientific">Sesamum alatum</name>
    <dbReference type="NCBI Taxonomy" id="300844"/>
    <lineage>
        <taxon>Eukaryota</taxon>
        <taxon>Viridiplantae</taxon>
        <taxon>Streptophyta</taxon>
        <taxon>Embryophyta</taxon>
        <taxon>Tracheophyta</taxon>
        <taxon>Spermatophyta</taxon>
        <taxon>Magnoliopsida</taxon>
        <taxon>eudicotyledons</taxon>
        <taxon>Gunneridae</taxon>
        <taxon>Pentapetalae</taxon>
        <taxon>asterids</taxon>
        <taxon>lamiids</taxon>
        <taxon>Lamiales</taxon>
        <taxon>Pedaliaceae</taxon>
        <taxon>Sesamum</taxon>
    </lineage>
</organism>
<dbReference type="EMBL" id="JACGWO010000003">
    <property type="protein sequence ID" value="KAK4430996.1"/>
    <property type="molecule type" value="Genomic_DNA"/>
</dbReference>
<reference evidence="8" key="2">
    <citation type="journal article" date="2024" name="Plant">
        <title>Genomic evolution and insights into agronomic trait innovations of Sesamum species.</title>
        <authorList>
            <person name="Miao H."/>
            <person name="Wang L."/>
            <person name="Qu L."/>
            <person name="Liu H."/>
            <person name="Sun Y."/>
            <person name="Le M."/>
            <person name="Wang Q."/>
            <person name="Wei S."/>
            <person name="Zheng Y."/>
            <person name="Lin W."/>
            <person name="Duan Y."/>
            <person name="Cao H."/>
            <person name="Xiong S."/>
            <person name="Wang X."/>
            <person name="Wei L."/>
            <person name="Li C."/>
            <person name="Ma Q."/>
            <person name="Ju M."/>
            <person name="Zhao R."/>
            <person name="Li G."/>
            <person name="Mu C."/>
            <person name="Tian Q."/>
            <person name="Mei H."/>
            <person name="Zhang T."/>
            <person name="Gao T."/>
            <person name="Zhang H."/>
        </authorList>
    </citation>
    <scope>NUCLEOTIDE SEQUENCE</scope>
    <source>
        <strain evidence="8">3651</strain>
    </source>
</reference>
<keyword evidence="4 6" id="KW-0964">Secreted</keyword>
<sequence>MDCIAVIMLMVFHFVWANHLDATALEKPLCILVHKYEVHIINSLPQNFAPLVVHCTSGDDDLGSHTLTSNQVFQWSYCENVAKIDRYPITDLDSLLLVGTLHQTRWYGGPPSIVVFPPGPEPFTLGPNPSTSSIEPPNPFNHTTPSIASLDSGQKNILIYSPTPYGISLSAQPTKG</sequence>
<comment type="caution">
    <text evidence="8">The sequence shown here is derived from an EMBL/GenBank/DDBJ whole genome shotgun (WGS) entry which is preliminary data.</text>
</comment>
<evidence type="ECO:0000256" key="5">
    <source>
        <dbReference type="ARBA" id="ARBA00022729"/>
    </source>
</evidence>
<evidence type="ECO:0000256" key="7">
    <source>
        <dbReference type="SAM" id="MobiDB-lite"/>
    </source>
</evidence>
<keyword evidence="5 6" id="KW-0732">Signal</keyword>
<comment type="similarity">
    <text evidence="2 6">Belongs to the plant self-incompatibility (S1) protein family.</text>
</comment>
<dbReference type="Proteomes" id="UP001293254">
    <property type="component" value="Unassembled WGS sequence"/>
</dbReference>
<dbReference type="InterPro" id="IPR010264">
    <property type="entry name" value="Self-incomp_S1"/>
</dbReference>
<feature type="signal peptide" evidence="6">
    <location>
        <begin position="1"/>
        <end position="17"/>
    </location>
</feature>
<evidence type="ECO:0000256" key="2">
    <source>
        <dbReference type="ARBA" id="ARBA00005581"/>
    </source>
</evidence>
<dbReference type="Pfam" id="PF05938">
    <property type="entry name" value="Self-incomp_S1"/>
    <property type="match status" value="1"/>
</dbReference>